<dbReference type="PANTHER" id="PTHR43355:SF2">
    <property type="entry name" value="FLAVIN REDUCTASE (NADPH)"/>
    <property type="match status" value="1"/>
</dbReference>
<dbReference type="Pfam" id="PF13460">
    <property type="entry name" value="NAD_binding_10"/>
    <property type="match status" value="1"/>
</dbReference>
<gene>
    <name evidence="2" type="ORF">GCM10010319_16510</name>
</gene>
<name>A0ABP3GB41_9ACTN</name>
<evidence type="ECO:0000313" key="3">
    <source>
        <dbReference type="Proteomes" id="UP001500063"/>
    </source>
</evidence>
<accession>A0ABP3GB41</accession>
<dbReference type="InterPro" id="IPR036291">
    <property type="entry name" value="NAD(P)-bd_dom_sf"/>
</dbReference>
<dbReference type="PANTHER" id="PTHR43355">
    <property type="entry name" value="FLAVIN REDUCTASE (NADPH)"/>
    <property type="match status" value="1"/>
</dbReference>
<sequence length="213" mass="21943">MRITVFGAAGNVGSRVVAEALSRGHEVTAVVRDPARFPHLPAGAEARTGDAAVADDVAALSAGQDLVISATRPAPGRESEHAATTRTLLAGLARTGVRLLLVGGAGSLTVPGSGGMVVRDDPAFAPAAIRPIAQAGTEQLAVCRAETTVDWAYLSPAALLAPGERTGTYRLGTDELLVDAEGNSAISMEDLAVALLDEAERPKHRRARFTVAY</sequence>
<dbReference type="EMBL" id="BAAABW010000008">
    <property type="protein sequence ID" value="GAA0341042.1"/>
    <property type="molecule type" value="Genomic_DNA"/>
</dbReference>
<dbReference type="InterPro" id="IPR016040">
    <property type="entry name" value="NAD(P)-bd_dom"/>
</dbReference>
<protein>
    <submittedName>
        <fullName evidence="2">NAD(P)-dependent oxidoreductase</fullName>
    </submittedName>
</protein>
<dbReference type="SUPFAM" id="SSF51735">
    <property type="entry name" value="NAD(P)-binding Rossmann-fold domains"/>
    <property type="match status" value="1"/>
</dbReference>
<evidence type="ECO:0000313" key="2">
    <source>
        <dbReference type="EMBL" id="GAA0341042.1"/>
    </source>
</evidence>
<organism evidence="2 3">
    <name type="scientific">Streptomyces blastmyceticus</name>
    <dbReference type="NCBI Taxonomy" id="68180"/>
    <lineage>
        <taxon>Bacteria</taxon>
        <taxon>Bacillati</taxon>
        <taxon>Actinomycetota</taxon>
        <taxon>Actinomycetes</taxon>
        <taxon>Kitasatosporales</taxon>
        <taxon>Streptomycetaceae</taxon>
        <taxon>Streptomyces</taxon>
    </lineage>
</organism>
<comment type="caution">
    <text evidence="2">The sequence shown here is derived from an EMBL/GenBank/DDBJ whole genome shotgun (WGS) entry which is preliminary data.</text>
</comment>
<reference evidence="3" key="1">
    <citation type="journal article" date="2019" name="Int. J. Syst. Evol. Microbiol.">
        <title>The Global Catalogue of Microorganisms (GCM) 10K type strain sequencing project: providing services to taxonomists for standard genome sequencing and annotation.</title>
        <authorList>
            <consortium name="The Broad Institute Genomics Platform"/>
            <consortium name="The Broad Institute Genome Sequencing Center for Infectious Disease"/>
            <person name="Wu L."/>
            <person name="Ma J."/>
        </authorList>
    </citation>
    <scope>NUCLEOTIDE SEQUENCE [LARGE SCALE GENOMIC DNA]</scope>
    <source>
        <strain evidence="3">JCM 4565</strain>
    </source>
</reference>
<dbReference type="InterPro" id="IPR051606">
    <property type="entry name" value="Polyketide_Oxido-like"/>
</dbReference>
<dbReference type="Gene3D" id="3.40.50.720">
    <property type="entry name" value="NAD(P)-binding Rossmann-like Domain"/>
    <property type="match status" value="1"/>
</dbReference>
<dbReference type="Proteomes" id="UP001500063">
    <property type="component" value="Unassembled WGS sequence"/>
</dbReference>
<keyword evidence="3" id="KW-1185">Reference proteome</keyword>
<evidence type="ECO:0000259" key="1">
    <source>
        <dbReference type="Pfam" id="PF13460"/>
    </source>
</evidence>
<proteinExistence type="predicted"/>
<dbReference type="RefSeq" id="WP_344117156.1">
    <property type="nucleotide sequence ID" value="NZ_BAAABW010000008.1"/>
</dbReference>
<feature type="domain" description="NAD(P)-binding" evidence="1">
    <location>
        <begin position="7"/>
        <end position="200"/>
    </location>
</feature>